<dbReference type="AlphaFoldDB" id="A0A543FLT6"/>
<feature type="transmembrane region" description="Helical" evidence="2">
    <location>
        <begin position="198"/>
        <end position="216"/>
    </location>
</feature>
<reference evidence="3 4" key="1">
    <citation type="submission" date="2019-06" db="EMBL/GenBank/DDBJ databases">
        <title>Sequencing the genomes of 1000 actinobacteria strains.</title>
        <authorList>
            <person name="Klenk H.-P."/>
        </authorList>
    </citation>
    <scope>NUCLEOTIDE SEQUENCE [LARGE SCALE GENOMIC DNA]</scope>
    <source>
        <strain evidence="3 4">DSM 105492</strain>
    </source>
</reference>
<accession>A0A543FLT6</accession>
<dbReference type="Proteomes" id="UP000320235">
    <property type="component" value="Unassembled WGS sequence"/>
</dbReference>
<name>A0A543FLT6_9MICO</name>
<keyword evidence="4" id="KW-1185">Reference proteome</keyword>
<evidence type="ECO:0000313" key="4">
    <source>
        <dbReference type="Proteomes" id="UP000320235"/>
    </source>
</evidence>
<keyword evidence="2" id="KW-0812">Transmembrane</keyword>
<dbReference type="OrthoDB" id="4058760at2"/>
<feature type="transmembrane region" description="Helical" evidence="2">
    <location>
        <begin position="136"/>
        <end position="155"/>
    </location>
</feature>
<keyword evidence="2" id="KW-1133">Transmembrane helix</keyword>
<comment type="caution">
    <text evidence="3">The sequence shown here is derived from an EMBL/GenBank/DDBJ whole genome shotgun (WGS) entry which is preliminary data.</text>
</comment>
<feature type="region of interest" description="Disordered" evidence="1">
    <location>
        <begin position="523"/>
        <end position="546"/>
    </location>
</feature>
<gene>
    <name evidence="3" type="ORF">FB391_1110</name>
</gene>
<feature type="compositionally biased region" description="Polar residues" evidence="1">
    <location>
        <begin position="525"/>
        <end position="536"/>
    </location>
</feature>
<dbReference type="InterPro" id="IPR029058">
    <property type="entry name" value="AB_hydrolase_fold"/>
</dbReference>
<feature type="transmembrane region" description="Helical" evidence="2">
    <location>
        <begin position="167"/>
        <end position="186"/>
    </location>
</feature>
<protein>
    <submittedName>
        <fullName evidence="3">Uncharacterized protein</fullName>
    </submittedName>
</protein>
<evidence type="ECO:0000256" key="1">
    <source>
        <dbReference type="SAM" id="MobiDB-lite"/>
    </source>
</evidence>
<dbReference type="RefSeq" id="WP_141893370.1">
    <property type="nucleotide sequence ID" value="NZ_BAABLH010000007.1"/>
</dbReference>
<feature type="transmembrane region" description="Helical" evidence="2">
    <location>
        <begin position="107"/>
        <end position="130"/>
    </location>
</feature>
<proteinExistence type="predicted"/>
<organism evidence="3 4">
    <name type="scientific">Microbacterium kyungheense</name>
    <dbReference type="NCBI Taxonomy" id="1263636"/>
    <lineage>
        <taxon>Bacteria</taxon>
        <taxon>Bacillati</taxon>
        <taxon>Actinomycetota</taxon>
        <taxon>Actinomycetes</taxon>
        <taxon>Micrococcales</taxon>
        <taxon>Microbacteriaceae</taxon>
        <taxon>Microbacterium</taxon>
    </lineage>
</organism>
<dbReference type="EMBL" id="VFPE01000001">
    <property type="protein sequence ID" value="TQM34820.1"/>
    <property type="molecule type" value="Genomic_DNA"/>
</dbReference>
<evidence type="ECO:0000256" key="2">
    <source>
        <dbReference type="SAM" id="Phobius"/>
    </source>
</evidence>
<dbReference type="SUPFAM" id="SSF53474">
    <property type="entry name" value="alpha/beta-Hydrolases"/>
    <property type="match status" value="2"/>
</dbReference>
<evidence type="ECO:0000313" key="3">
    <source>
        <dbReference type="EMBL" id="TQM34820.1"/>
    </source>
</evidence>
<sequence length="546" mass="61002">MTRQRRQAVVVVHGMGEQRPVETLNAFSEAICREAPFHSRPVKFQGDFEGRLHIVEARKKGRPAAADEGFDVQTDIYEYHWAHLMQGNRLDDLWPTFRRIMLPATTIPQLLGAVALLAVVVGAAGLLLFPQEWMPAWSPWALAGVAAAGFLAFCATQLRRVPPGLRGLWIVIWLATFALAWGFVSIPGFSSWFGVPPWAQIAAGSVSALVVVTYAISRLLPGWLVKYLVDVVRYLDTSPRSFAARREIRAGIVDLLRSLQDSGDYDRIVVTGHSLGSYIAYDAISYLWATTGHGRASLSPQDLEDLEAEASALAADTTRSPEAYRRAQRALWLAMRAKGHPWLISDFVSFGSPMNFADQIYTKDTGEFEERKARRELQSCPPQGEIVDADDEQWPPEHRPQANGHPQFFSYVTHDKRRRDDGSEYVWHTRRLHEAAAFAPVRWTNLWYPAHLHFFGDWFGGGLRRLYGPGISDIALTGDTPRSRIPGYAHGVYVTTRDYDTDGAFAAEFRRALDLESGAWLPRPRSTQRTVPTGNGQAAPAVPVQP</sequence>
<keyword evidence="2" id="KW-0472">Membrane</keyword>